<dbReference type="PROSITE" id="PS50042">
    <property type="entry name" value="CNMP_BINDING_3"/>
    <property type="match status" value="1"/>
</dbReference>
<sequence>MALADDIAALRNADLFSGFSEDQLRLIAFTASRKAFSGGSVLFEEGTVSDGAYLIASGQLSLEAGGRSLGIAGPGSLLAETALISALPYRLTATASQSAEVLLIQRTQFIRLVEEYPAIASEMDRRLRKSFEELVGALNSVKTRLSDF</sequence>
<dbReference type="GO" id="GO:0005829">
    <property type="term" value="C:cytosol"/>
    <property type="evidence" value="ECO:0007669"/>
    <property type="project" value="TreeGrafter"/>
</dbReference>
<dbReference type="Gene3D" id="2.60.120.10">
    <property type="entry name" value="Jelly Rolls"/>
    <property type="match status" value="1"/>
</dbReference>
<proteinExistence type="predicted"/>
<evidence type="ECO:0000313" key="2">
    <source>
        <dbReference type="EMBL" id="TCT35289.1"/>
    </source>
</evidence>
<dbReference type="InterPro" id="IPR014710">
    <property type="entry name" value="RmlC-like_jellyroll"/>
</dbReference>
<dbReference type="InterPro" id="IPR050397">
    <property type="entry name" value="Env_Response_Regulators"/>
</dbReference>
<protein>
    <submittedName>
        <fullName evidence="2">Cyclic nucleotide-binding protein</fullName>
    </submittedName>
</protein>
<dbReference type="SMART" id="SM00100">
    <property type="entry name" value="cNMP"/>
    <property type="match status" value="1"/>
</dbReference>
<dbReference type="PANTHER" id="PTHR24567:SF74">
    <property type="entry name" value="HTH-TYPE TRANSCRIPTIONAL REGULATOR ARCR"/>
    <property type="match status" value="1"/>
</dbReference>
<dbReference type="AlphaFoldDB" id="A0A4R3NM90"/>
<organism evidence="2 3">
    <name type="scientific">Martelella mediterranea</name>
    <dbReference type="NCBI Taxonomy" id="293089"/>
    <lineage>
        <taxon>Bacteria</taxon>
        <taxon>Pseudomonadati</taxon>
        <taxon>Pseudomonadota</taxon>
        <taxon>Alphaproteobacteria</taxon>
        <taxon>Hyphomicrobiales</taxon>
        <taxon>Aurantimonadaceae</taxon>
        <taxon>Martelella</taxon>
    </lineage>
</organism>
<evidence type="ECO:0000313" key="3">
    <source>
        <dbReference type="Proteomes" id="UP000295097"/>
    </source>
</evidence>
<dbReference type="PANTHER" id="PTHR24567">
    <property type="entry name" value="CRP FAMILY TRANSCRIPTIONAL REGULATORY PROTEIN"/>
    <property type="match status" value="1"/>
</dbReference>
<dbReference type="RefSeq" id="WP_132313160.1">
    <property type="nucleotide sequence ID" value="NZ_SMAR01000027.1"/>
</dbReference>
<dbReference type="InterPro" id="IPR000595">
    <property type="entry name" value="cNMP-bd_dom"/>
</dbReference>
<reference evidence="2 3" key="1">
    <citation type="submission" date="2019-03" db="EMBL/GenBank/DDBJ databases">
        <title>Freshwater and sediment microbial communities from various areas in North America, analyzing microbe dynamics in response to fracking.</title>
        <authorList>
            <person name="Lamendella R."/>
        </authorList>
    </citation>
    <scope>NUCLEOTIDE SEQUENCE [LARGE SCALE GENOMIC DNA]</scope>
    <source>
        <strain evidence="2 3">175.2</strain>
    </source>
</reference>
<dbReference type="CDD" id="cd00038">
    <property type="entry name" value="CAP_ED"/>
    <property type="match status" value="1"/>
</dbReference>
<dbReference type="Pfam" id="PF00027">
    <property type="entry name" value="cNMP_binding"/>
    <property type="match status" value="1"/>
</dbReference>
<dbReference type="InterPro" id="IPR018490">
    <property type="entry name" value="cNMP-bd_dom_sf"/>
</dbReference>
<gene>
    <name evidence="2" type="ORF">EDC90_102727</name>
</gene>
<accession>A0A4R3NM90</accession>
<dbReference type="SUPFAM" id="SSF51206">
    <property type="entry name" value="cAMP-binding domain-like"/>
    <property type="match status" value="1"/>
</dbReference>
<feature type="domain" description="Cyclic nucleotide-binding" evidence="1">
    <location>
        <begin position="15"/>
        <end position="130"/>
    </location>
</feature>
<dbReference type="GO" id="GO:0003700">
    <property type="term" value="F:DNA-binding transcription factor activity"/>
    <property type="evidence" value="ECO:0007669"/>
    <property type="project" value="TreeGrafter"/>
</dbReference>
<evidence type="ECO:0000259" key="1">
    <source>
        <dbReference type="PROSITE" id="PS50042"/>
    </source>
</evidence>
<comment type="caution">
    <text evidence="2">The sequence shown here is derived from an EMBL/GenBank/DDBJ whole genome shotgun (WGS) entry which is preliminary data.</text>
</comment>
<dbReference type="Proteomes" id="UP000295097">
    <property type="component" value="Unassembled WGS sequence"/>
</dbReference>
<keyword evidence="3" id="KW-1185">Reference proteome</keyword>
<name>A0A4R3NM90_9HYPH</name>
<dbReference type="OrthoDB" id="9807547at2"/>
<dbReference type="EMBL" id="SMAR01000027">
    <property type="protein sequence ID" value="TCT35289.1"/>
    <property type="molecule type" value="Genomic_DNA"/>
</dbReference>